<sequence length="59" mass="7164">MRLLCHQHLKSDNLLGKYKAKQFIEIINNPELIEDFDMDLYVKIIHMIMDYLQITYHVL</sequence>
<dbReference type="AlphaFoldDB" id="A0A6I6ET75"/>
<reference evidence="1 2" key="1">
    <citation type="submission" date="2019-12" db="EMBL/GenBank/DDBJ databases">
        <title>Genome sequenceing of Clostridium bovifaecis.</title>
        <authorList>
            <person name="Yao Y."/>
        </authorList>
    </citation>
    <scope>NUCLEOTIDE SEQUENCE [LARGE SCALE GENOMIC DNA]</scope>
    <source>
        <strain evidence="1 2">BXX</strain>
    </source>
</reference>
<keyword evidence="2" id="KW-1185">Reference proteome</keyword>
<organism evidence="1 2">
    <name type="scientific">Clostridium bovifaecis</name>
    <dbReference type="NCBI Taxonomy" id="2184719"/>
    <lineage>
        <taxon>Bacteria</taxon>
        <taxon>Bacillati</taxon>
        <taxon>Bacillota</taxon>
        <taxon>Clostridia</taxon>
        <taxon>Eubacteriales</taxon>
        <taxon>Clostridiaceae</taxon>
        <taxon>Clostridium</taxon>
    </lineage>
</organism>
<dbReference type="EMBL" id="CP046522">
    <property type="protein sequence ID" value="QGU95553.1"/>
    <property type="molecule type" value="Genomic_DNA"/>
</dbReference>
<evidence type="ECO:0000313" key="2">
    <source>
        <dbReference type="Proteomes" id="UP000422764"/>
    </source>
</evidence>
<evidence type="ECO:0000313" key="1">
    <source>
        <dbReference type="EMBL" id="QGU95553.1"/>
    </source>
</evidence>
<proteinExistence type="predicted"/>
<gene>
    <name evidence="1" type="ORF">GOM49_11040</name>
</gene>
<accession>A0A6I6ET75</accession>
<name>A0A6I6ET75_9CLOT</name>
<dbReference type="Proteomes" id="UP000422764">
    <property type="component" value="Chromosome"/>
</dbReference>
<protein>
    <submittedName>
        <fullName evidence="1">Uncharacterized protein</fullName>
    </submittedName>
</protein>